<dbReference type="Pfam" id="PF13930">
    <property type="entry name" value="Endonuclea_NS_2"/>
    <property type="match status" value="1"/>
</dbReference>
<proteinExistence type="predicted"/>
<dbReference type="RefSeq" id="WP_182438691.1">
    <property type="nucleotide sequence ID" value="NZ_QRHO01000089.1"/>
</dbReference>
<gene>
    <name evidence="2" type="ORF">DW656_17995</name>
</gene>
<dbReference type="Proteomes" id="UP000284579">
    <property type="component" value="Unassembled WGS sequence"/>
</dbReference>
<dbReference type="InterPro" id="IPR044929">
    <property type="entry name" value="DNA/RNA_non-sp_Endonuclease_sf"/>
</dbReference>
<comment type="caution">
    <text evidence="2">The sequence shown here is derived from an EMBL/GenBank/DDBJ whole genome shotgun (WGS) entry which is preliminary data.</text>
</comment>
<dbReference type="InterPro" id="IPR044927">
    <property type="entry name" value="Endonuclea_NS_2"/>
</dbReference>
<evidence type="ECO:0000313" key="2">
    <source>
        <dbReference type="EMBL" id="RHF77604.1"/>
    </source>
</evidence>
<reference evidence="2 3" key="1">
    <citation type="submission" date="2018-08" db="EMBL/GenBank/DDBJ databases">
        <title>A genome reference for cultivated species of the human gut microbiota.</title>
        <authorList>
            <person name="Zou Y."/>
            <person name="Xue W."/>
            <person name="Luo G."/>
        </authorList>
    </citation>
    <scope>NUCLEOTIDE SEQUENCE [LARGE SCALE GENOMIC DNA]</scope>
    <source>
        <strain evidence="2 3">AM23-3</strain>
    </source>
</reference>
<feature type="non-terminal residue" evidence="2">
    <location>
        <position position="1"/>
    </location>
</feature>
<dbReference type="EMBL" id="QRHO01000089">
    <property type="protein sequence ID" value="RHF77604.1"/>
    <property type="molecule type" value="Genomic_DNA"/>
</dbReference>
<protein>
    <recommendedName>
        <fullName evidence="1">Type VII secretion system protein EssD-like domain-containing protein</fullName>
    </recommendedName>
</protein>
<organism evidence="2 3">
    <name type="scientific">Coprococcus comes</name>
    <dbReference type="NCBI Taxonomy" id="410072"/>
    <lineage>
        <taxon>Bacteria</taxon>
        <taxon>Bacillati</taxon>
        <taxon>Bacillota</taxon>
        <taxon>Clostridia</taxon>
        <taxon>Lachnospirales</taxon>
        <taxon>Lachnospiraceae</taxon>
        <taxon>Coprococcus</taxon>
    </lineage>
</organism>
<dbReference type="AlphaFoldDB" id="A0A414Q9Y6"/>
<dbReference type="Gene3D" id="3.40.570.10">
    <property type="entry name" value="Extracellular Endonuclease, subunit A"/>
    <property type="match status" value="1"/>
</dbReference>
<sequence>KPSGWHTLRDDSLDGKYLYNRCHLIAWCLSGMNAEERNLITGTRYMNVEGMLPYETQVASYIERTGNSVLYKVTPDFRDNELMARGVRIQAQSVDGQDDELSFDVYCYNVQPGYALDYLTGATSKG</sequence>
<evidence type="ECO:0000313" key="3">
    <source>
        <dbReference type="Proteomes" id="UP000284579"/>
    </source>
</evidence>
<feature type="domain" description="Type VII secretion system protein EssD-like" evidence="1">
    <location>
        <begin position="14"/>
        <end position="93"/>
    </location>
</feature>
<accession>A0A414Q9Y6</accession>
<name>A0A414Q9Y6_9FIRM</name>
<evidence type="ECO:0000259" key="1">
    <source>
        <dbReference type="Pfam" id="PF13930"/>
    </source>
</evidence>